<keyword evidence="1" id="KW-1133">Transmembrane helix</keyword>
<protein>
    <submittedName>
        <fullName evidence="2">Uncharacterized protein</fullName>
    </submittedName>
</protein>
<gene>
    <name evidence="2" type="ORF">DRO04_00420</name>
</gene>
<dbReference type="EMBL" id="QMWP01000008">
    <property type="protein sequence ID" value="RLG71137.1"/>
    <property type="molecule type" value="Genomic_DNA"/>
</dbReference>
<evidence type="ECO:0000256" key="1">
    <source>
        <dbReference type="SAM" id="Phobius"/>
    </source>
</evidence>
<accession>A0A497JJH6</accession>
<evidence type="ECO:0000313" key="2">
    <source>
        <dbReference type="EMBL" id="RLG71137.1"/>
    </source>
</evidence>
<sequence length="272" mass="31827">LSCFGYLSAFVCATSALYYAPGLSLLLIFSILFGILGMACLWFVYPQLLVPKETFFIPQDWALLHCATQYLQNKKKHLALLRKIKEDTSRYYGKTTPIASKDYLMLEDAIVKEGKYGRIELRHKIRKKIHPRTLSAELSELFADELDRGLIYAEIFLNKILENSPAFMLPMLKNFIEKEATKMKMLHNPDIYKRNIRYPEVDEFCKDKSRDERLAILTEEFIKFAKKLFRFMESRLGYELTAGIFKKAIKAARKRFPKGIKLGKRLKEELWL</sequence>
<evidence type="ECO:0000313" key="3">
    <source>
        <dbReference type="Proteomes" id="UP000278031"/>
    </source>
</evidence>
<feature type="transmembrane region" description="Helical" evidence="1">
    <location>
        <begin position="23"/>
        <end position="45"/>
    </location>
</feature>
<feature type="non-terminal residue" evidence="2">
    <location>
        <position position="1"/>
    </location>
</feature>
<keyword evidence="1" id="KW-0812">Transmembrane</keyword>
<proteinExistence type="predicted"/>
<organism evidence="2 3">
    <name type="scientific">Candidatus Iainarchaeum sp</name>
    <dbReference type="NCBI Taxonomy" id="3101447"/>
    <lineage>
        <taxon>Archaea</taxon>
        <taxon>Candidatus Iainarchaeota</taxon>
        <taxon>Candidatus Iainarchaeia</taxon>
        <taxon>Candidatus Iainarchaeales</taxon>
        <taxon>Candidatus Iainarchaeaceae</taxon>
        <taxon>Candidatus Iainarchaeum</taxon>
    </lineage>
</organism>
<comment type="caution">
    <text evidence="2">The sequence shown here is derived from an EMBL/GenBank/DDBJ whole genome shotgun (WGS) entry which is preliminary data.</text>
</comment>
<keyword evidence="1" id="KW-0472">Membrane</keyword>
<name>A0A497JJH6_9ARCH</name>
<reference evidence="2 3" key="1">
    <citation type="submission" date="2018-06" db="EMBL/GenBank/DDBJ databases">
        <title>Extensive metabolic versatility and redundancy in microbially diverse, dynamic hydrothermal sediments.</title>
        <authorList>
            <person name="Dombrowski N."/>
            <person name="Teske A."/>
            <person name="Baker B.J."/>
        </authorList>
    </citation>
    <scope>NUCLEOTIDE SEQUENCE [LARGE SCALE GENOMIC DNA]</scope>
    <source>
        <strain evidence="2">B51_G17</strain>
    </source>
</reference>
<dbReference type="Proteomes" id="UP000278031">
    <property type="component" value="Unassembled WGS sequence"/>
</dbReference>
<dbReference type="AlphaFoldDB" id="A0A497JJH6"/>